<reference evidence="4" key="1">
    <citation type="submission" date="2022-01" db="EMBL/GenBank/DDBJ databases">
        <authorList>
            <person name="King R."/>
        </authorList>
    </citation>
    <scope>NUCLEOTIDE SEQUENCE</scope>
</reference>
<evidence type="ECO:0000256" key="3">
    <source>
        <dbReference type="SAM" id="SignalP"/>
    </source>
</evidence>
<protein>
    <submittedName>
        <fullName evidence="4">Uncharacterized protein</fullName>
    </submittedName>
</protein>
<feature type="transmembrane region" description="Helical" evidence="2">
    <location>
        <begin position="375"/>
        <end position="393"/>
    </location>
</feature>
<keyword evidence="2" id="KW-0472">Membrane</keyword>
<feature type="compositionally biased region" description="Polar residues" evidence="1">
    <location>
        <begin position="335"/>
        <end position="348"/>
    </location>
</feature>
<feature type="chain" id="PRO_5040360330" evidence="3">
    <location>
        <begin position="22"/>
        <end position="451"/>
    </location>
</feature>
<dbReference type="AlphaFoldDB" id="A0A9N9RZB4"/>
<keyword evidence="5" id="KW-1185">Reference proteome</keyword>
<evidence type="ECO:0000313" key="4">
    <source>
        <dbReference type="EMBL" id="CAG9806411.1"/>
    </source>
</evidence>
<keyword evidence="3" id="KW-0732">Signal</keyword>
<dbReference type="Pfam" id="PF17818">
    <property type="entry name" value="KCT2"/>
    <property type="match status" value="1"/>
</dbReference>
<dbReference type="EMBL" id="OU895879">
    <property type="protein sequence ID" value="CAG9806411.1"/>
    <property type="molecule type" value="Genomic_DNA"/>
</dbReference>
<sequence length="451" mass="51045">MRHVKILSFFVLFLIFNIIKSAPTGETKSLYNVLKSDKRFQKLFKEKFVLECESNQPICTALIDVTLRFNEAQIDFANDEIHHEEEFCESNFINMIPDTPTVEETSLLMKSFNLTWLKDILKQNDGKLCSEQCTYKSFEDYSSKAKPVCFFIYDQYKLLASRIDSTKNSNKTVEKNESISVEHNKVNDSSAQLPAKGNVISEAGTLVDVVAAKKPVSMQNITVNKTESMAEQVHVEEQVKTTLNETKNIDELPAQVTSPIVVTQAGKTETEQVKTDTKTANINLDDEQSALADNAVFDENPSTDKEVETNLDVDGGVNGDEDDDEMYPVDFPLRDNNQNSNKFQQEQLTDVEPHDSDSPQRVQSAPFEEDPDSNFFTYLCIIMFLTIVLYILYHNRHKILALLLEGRQGRNSRRARSRGGSKAAYSKLDCNLEEAITSKKSLSGKSMDIIY</sequence>
<reference evidence="4" key="2">
    <citation type="submission" date="2022-10" db="EMBL/GenBank/DDBJ databases">
        <authorList>
            <consortium name="ENA_rothamsted_submissions"/>
            <consortium name="culmorum"/>
            <person name="King R."/>
        </authorList>
    </citation>
    <scope>NUCLEOTIDE SEQUENCE</scope>
</reference>
<organism evidence="4 5">
    <name type="scientific">Chironomus riparius</name>
    <dbReference type="NCBI Taxonomy" id="315576"/>
    <lineage>
        <taxon>Eukaryota</taxon>
        <taxon>Metazoa</taxon>
        <taxon>Ecdysozoa</taxon>
        <taxon>Arthropoda</taxon>
        <taxon>Hexapoda</taxon>
        <taxon>Insecta</taxon>
        <taxon>Pterygota</taxon>
        <taxon>Neoptera</taxon>
        <taxon>Endopterygota</taxon>
        <taxon>Diptera</taxon>
        <taxon>Nematocera</taxon>
        <taxon>Chironomoidea</taxon>
        <taxon>Chironomidae</taxon>
        <taxon>Chironominae</taxon>
        <taxon>Chironomus</taxon>
    </lineage>
</organism>
<dbReference type="PANTHER" id="PTHR16502:SF0">
    <property type="entry name" value="KERATINOCYTE-ASSOCIATED TRANSMEMBRANE PROTEIN 2"/>
    <property type="match status" value="1"/>
</dbReference>
<keyword evidence="2" id="KW-0812">Transmembrane</keyword>
<dbReference type="PANTHER" id="PTHR16502">
    <property type="entry name" value="KERATINOCYTE-ASSOCIATED TRANSMEMBRANE PROTEIN 2"/>
    <property type="match status" value="1"/>
</dbReference>
<proteinExistence type="predicted"/>
<accession>A0A9N9RZB4</accession>
<dbReference type="Proteomes" id="UP001153620">
    <property type="component" value="Chromosome 3"/>
</dbReference>
<feature type="region of interest" description="Disordered" evidence="1">
    <location>
        <begin position="297"/>
        <end position="368"/>
    </location>
</feature>
<name>A0A9N9RZB4_9DIPT</name>
<dbReference type="InterPro" id="IPR037645">
    <property type="entry name" value="KCT2"/>
</dbReference>
<evidence type="ECO:0000313" key="5">
    <source>
        <dbReference type="Proteomes" id="UP001153620"/>
    </source>
</evidence>
<gene>
    <name evidence="4" type="ORF">CHIRRI_LOCUS9268</name>
</gene>
<keyword evidence="2" id="KW-1133">Transmembrane helix</keyword>
<evidence type="ECO:0000256" key="2">
    <source>
        <dbReference type="SAM" id="Phobius"/>
    </source>
</evidence>
<dbReference type="OrthoDB" id="5846619at2759"/>
<feature type="signal peptide" evidence="3">
    <location>
        <begin position="1"/>
        <end position="21"/>
    </location>
</feature>
<evidence type="ECO:0000256" key="1">
    <source>
        <dbReference type="SAM" id="MobiDB-lite"/>
    </source>
</evidence>